<reference evidence="2" key="1">
    <citation type="submission" date="2018-05" db="EMBL/GenBank/DDBJ databases">
        <authorList>
            <person name="Lanie J.A."/>
            <person name="Ng W.-L."/>
            <person name="Kazmierczak K.M."/>
            <person name="Andrzejewski T.M."/>
            <person name="Davidsen T.M."/>
            <person name="Wayne K.J."/>
            <person name="Tettelin H."/>
            <person name="Glass J.I."/>
            <person name="Rusch D."/>
            <person name="Podicherti R."/>
            <person name="Tsui H.-C.T."/>
            <person name="Winkler M.E."/>
        </authorList>
    </citation>
    <scope>NUCLEOTIDE SEQUENCE</scope>
</reference>
<proteinExistence type="predicted"/>
<evidence type="ECO:0000259" key="1">
    <source>
        <dbReference type="Pfam" id="PF20254"/>
    </source>
</evidence>
<evidence type="ECO:0000313" key="2">
    <source>
        <dbReference type="EMBL" id="SVB23009.1"/>
    </source>
</evidence>
<dbReference type="Pfam" id="PF20254">
    <property type="entry name" value="DMFA2_C"/>
    <property type="match status" value="1"/>
</dbReference>
<dbReference type="InterPro" id="IPR013320">
    <property type="entry name" value="ConA-like_dom_sf"/>
</dbReference>
<dbReference type="Pfam" id="PF13385">
    <property type="entry name" value="Laminin_G_3"/>
    <property type="match status" value="1"/>
</dbReference>
<dbReference type="SUPFAM" id="SSF49899">
    <property type="entry name" value="Concanavalin A-like lectins/glucanases"/>
    <property type="match status" value="1"/>
</dbReference>
<feature type="non-terminal residue" evidence="2">
    <location>
        <position position="422"/>
    </location>
</feature>
<protein>
    <recommendedName>
        <fullName evidence="1">N,N-dimethylformamidase beta subunit-like C-terminal domain-containing protein</fullName>
    </recommendedName>
</protein>
<dbReference type="Gene3D" id="2.60.120.200">
    <property type="match status" value="1"/>
</dbReference>
<dbReference type="InterPro" id="IPR046540">
    <property type="entry name" value="DMFA2_C"/>
</dbReference>
<sequence length="422" mass="47068">MLRITGYSDKYSAFPGEKVKFYVNSEKNENYDVQIIRLIHGDTNPEGPGYKEEEIGAKCNKTYKGRNQRIHGGSYVVIPHDERLNTKSFTLQAYIFPTTPDKGKQGLLTKWNETDKSGYGLFIDENACLSVMIGDGAGQVTTLSSEKKLMRKVWYLAAASYDAETGKLKLYQEPCVTPTNGGLGMSLLHPADETTSVVEKTGNLKPRANKSPFLMAACTLVDRAGRNIQGGHYKEATAPVELPEQTLTYNGKIDRPRLSRKALSKAEIESLARGYSTCTSELRSEVIGAWDFHANITKNIASTFIVDTTSNHQNGFIINLPCRGMTGYNWTADDIVYHHKPEEYGAIHFHDDDIDDARWEVDFTFDVPNPIKSGVYAARLRINGEDSPETEDFVPFVIKPPKGKTTSKLLFVLPSNSYMAYS</sequence>
<dbReference type="EMBL" id="UINC01033549">
    <property type="protein sequence ID" value="SVB23009.1"/>
    <property type="molecule type" value="Genomic_DNA"/>
</dbReference>
<organism evidence="2">
    <name type="scientific">marine metagenome</name>
    <dbReference type="NCBI Taxonomy" id="408172"/>
    <lineage>
        <taxon>unclassified sequences</taxon>
        <taxon>metagenomes</taxon>
        <taxon>ecological metagenomes</taxon>
    </lineage>
</organism>
<dbReference type="AlphaFoldDB" id="A0A382CAY4"/>
<feature type="domain" description="N,N-dimethylformamidase beta subunit-like C-terminal" evidence="1">
    <location>
        <begin position="325"/>
        <end position="421"/>
    </location>
</feature>
<gene>
    <name evidence="2" type="ORF">METZ01_LOCUS175863</name>
</gene>
<accession>A0A382CAY4</accession>
<name>A0A382CAY4_9ZZZZ</name>